<feature type="non-terminal residue" evidence="2">
    <location>
        <position position="1"/>
    </location>
</feature>
<dbReference type="EMBL" id="CALNXK010000155">
    <property type="protein sequence ID" value="CAH3170333.1"/>
    <property type="molecule type" value="Genomic_DNA"/>
</dbReference>
<comment type="caution">
    <text evidence="2">The sequence shown here is derived from an EMBL/GenBank/DDBJ whole genome shotgun (WGS) entry which is preliminary data.</text>
</comment>
<evidence type="ECO:0000313" key="2">
    <source>
        <dbReference type="EMBL" id="CAH3170333.1"/>
    </source>
</evidence>
<sequence length="267" mass="29903">FDILVSRVSLEVKKAIVTQPSSSETRATPTVVSETPSQPLPVATSGEQLDESVIEEPIVPSTGDTSARQLVDTAIGALHSSMQGEHRKPSQIGQPSLFFEPSNKPKRIVNIEGWMSAFRIFVTLYTRKYPADAPALMKYGDVIQDLASRSHNWKFYDENFRFMRQSQPEAYPWGTVQWELWLRSQVTPQSSQSTPATHRVRRHPSIMPSPRVIVTVFREGRSVQVAHTSMCVSNATEITVGCNALFVSQRDQPQPHPKQSHNLPTPI</sequence>
<dbReference type="PANTHER" id="PTHR35558:SF1">
    <property type="entry name" value="ENDONUCLEASE_EXONUCLEASE_PHOSPHATASE DOMAIN-CONTAINING PROTEIN"/>
    <property type="match status" value="1"/>
</dbReference>
<feature type="region of interest" description="Disordered" evidence="1">
    <location>
        <begin position="18"/>
        <end position="49"/>
    </location>
</feature>
<evidence type="ECO:0000256" key="1">
    <source>
        <dbReference type="SAM" id="MobiDB-lite"/>
    </source>
</evidence>
<evidence type="ECO:0000313" key="3">
    <source>
        <dbReference type="Proteomes" id="UP001159405"/>
    </source>
</evidence>
<feature type="compositionally biased region" description="Polar residues" evidence="1">
    <location>
        <begin position="18"/>
        <end position="37"/>
    </location>
</feature>
<feature type="non-terminal residue" evidence="2">
    <location>
        <position position="267"/>
    </location>
</feature>
<organism evidence="2 3">
    <name type="scientific">Porites lobata</name>
    <dbReference type="NCBI Taxonomy" id="104759"/>
    <lineage>
        <taxon>Eukaryota</taxon>
        <taxon>Metazoa</taxon>
        <taxon>Cnidaria</taxon>
        <taxon>Anthozoa</taxon>
        <taxon>Hexacorallia</taxon>
        <taxon>Scleractinia</taxon>
        <taxon>Fungiina</taxon>
        <taxon>Poritidae</taxon>
        <taxon>Porites</taxon>
    </lineage>
</organism>
<accession>A0ABN8QXN3</accession>
<dbReference type="PANTHER" id="PTHR35558">
    <property type="entry name" value="SGNH_HYDRO DOMAIN-CONTAINING PROTEIN"/>
    <property type="match status" value="1"/>
</dbReference>
<proteinExistence type="predicted"/>
<keyword evidence="3" id="KW-1185">Reference proteome</keyword>
<gene>
    <name evidence="2" type="ORF">PLOB_00010618</name>
</gene>
<reference evidence="2 3" key="1">
    <citation type="submission" date="2022-05" db="EMBL/GenBank/DDBJ databases">
        <authorList>
            <consortium name="Genoscope - CEA"/>
            <person name="William W."/>
        </authorList>
    </citation>
    <scope>NUCLEOTIDE SEQUENCE [LARGE SCALE GENOMIC DNA]</scope>
</reference>
<protein>
    <submittedName>
        <fullName evidence="2">Uncharacterized protein</fullName>
    </submittedName>
</protein>
<dbReference type="Proteomes" id="UP001159405">
    <property type="component" value="Unassembled WGS sequence"/>
</dbReference>
<name>A0ABN8QXN3_9CNID</name>